<feature type="transmembrane region" description="Helical" evidence="6">
    <location>
        <begin position="383"/>
        <end position="402"/>
    </location>
</feature>
<evidence type="ECO:0000256" key="4">
    <source>
        <dbReference type="ARBA" id="ARBA00022989"/>
    </source>
</evidence>
<feature type="transmembrane region" description="Helical" evidence="6">
    <location>
        <begin position="21"/>
        <end position="46"/>
    </location>
</feature>
<dbReference type="GO" id="GO:0005886">
    <property type="term" value="C:plasma membrane"/>
    <property type="evidence" value="ECO:0007669"/>
    <property type="project" value="UniProtKB-SubCell"/>
</dbReference>
<dbReference type="PANTHER" id="PTHR30250">
    <property type="entry name" value="PST FAMILY PREDICTED COLANIC ACID TRANSPORTER"/>
    <property type="match status" value="1"/>
</dbReference>
<feature type="transmembrane region" description="Helical" evidence="6">
    <location>
        <begin position="216"/>
        <end position="245"/>
    </location>
</feature>
<keyword evidence="4 6" id="KW-1133">Transmembrane helix</keyword>
<keyword evidence="8" id="KW-1185">Reference proteome</keyword>
<feature type="transmembrane region" description="Helical" evidence="6">
    <location>
        <begin position="66"/>
        <end position="86"/>
    </location>
</feature>
<comment type="subcellular location">
    <subcellularLocation>
        <location evidence="1">Cell membrane</location>
        <topology evidence="1">Multi-pass membrane protein</topology>
    </subcellularLocation>
</comment>
<evidence type="ECO:0000256" key="1">
    <source>
        <dbReference type="ARBA" id="ARBA00004651"/>
    </source>
</evidence>
<evidence type="ECO:0000256" key="2">
    <source>
        <dbReference type="ARBA" id="ARBA00022475"/>
    </source>
</evidence>
<evidence type="ECO:0000256" key="6">
    <source>
        <dbReference type="SAM" id="Phobius"/>
    </source>
</evidence>
<feature type="transmembrane region" description="Helical" evidence="6">
    <location>
        <begin position="479"/>
        <end position="500"/>
    </location>
</feature>
<dbReference type="InterPro" id="IPR024923">
    <property type="entry name" value="PG_synth_SpoVB"/>
</dbReference>
<feature type="transmembrane region" description="Helical" evidence="6">
    <location>
        <begin position="422"/>
        <end position="442"/>
    </location>
</feature>
<dbReference type="Pfam" id="PF01554">
    <property type="entry name" value="MatE"/>
    <property type="match status" value="1"/>
</dbReference>
<evidence type="ECO:0000256" key="3">
    <source>
        <dbReference type="ARBA" id="ARBA00022692"/>
    </source>
</evidence>
<dbReference type="OrthoDB" id="9775950at2"/>
<dbReference type="Pfam" id="PF01943">
    <property type="entry name" value="Polysacc_synt"/>
    <property type="match status" value="1"/>
</dbReference>
<dbReference type="InterPro" id="IPR002528">
    <property type="entry name" value="MATE_fam"/>
</dbReference>
<dbReference type="KEGG" id="ruj:E5Z56_09235"/>
<dbReference type="GO" id="GO:0042910">
    <property type="term" value="F:xenobiotic transmembrane transporter activity"/>
    <property type="evidence" value="ECO:0007669"/>
    <property type="project" value="InterPro"/>
</dbReference>
<dbReference type="RefSeq" id="WP_138157534.1">
    <property type="nucleotide sequence ID" value="NZ_CP039381.1"/>
</dbReference>
<keyword evidence="5 6" id="KW-0472">Membrane</keyword>
<dbReference type="InterPro" id="IPR050833">
    <property type="entry name" value="Poly_Biosynth_Transport"/>
</dbReference>
<keyword evidence="3 6" id="KW-0812">Transmembrane</keyword>
<feature type="transmembrane region" description="Helical" evidence="6">
    <location>
        <begin position="540"/>
        <end position="562"/>
    </location>
</feature>
<dbReference type="Proteomes" id="UP000301475">
    <property type="component" value="Chromosome"/>
</dbReference>
<feature type="transmembrane region" description="Helical" evidence="6">
    <location>
        <begin position="177"/>
        <end position="196"/>
    </location>
</feature>
<gene>
    <name evidence="7" type="ORF">E5Z56_09235</name>
</gene>
<accession>A0A4P8XWX4</accession>
<feature type="transmembrane region" description="Helical" evidence="6">
    <location>
        <begin position="106"/>
        <end position="130"/>
    </location>
</feature>
<reference evidence="7 8" key="1">
    <citation type="submission" date="2019-04" db="EMBL/GenBank/DDBJ databases">
        <authorList>
            <person name="Embree M."/>
            <person name="Gaffney J.R."/>
        </authorList>
    </citation>
    <scope>NUCLEOTIDE SEQUENCE [LARGE SCALE GENOMIC DNA]</scope>
    <source>
        <strain evidence="7 8">JE7A12</strain>
    </source>
</reference>
<evidence type="ECO:0000313" key="7">
    <source>
        <dbReference type="EMBL" id="QCT07527.1"/>
    </source>
</evidence>
<proteinExistence type="predicted"/>
<dbReference type="AlphaFoldDB" id="A0A4P8XWX4"/>
<dbReference type="GO" id="GO:0015297">
    <property type="term" value="F:antiporter activity"/>
    <property type="evidence" value="ECO:0007669"/>
    <property type="project" value="InterPro"/>
</dbReference>
<dbReference type="CDD" id="cd13124">
    <property type="entry name" value="MATE_SpoVB_like"/>
    <property type="match status" value="1"/>
</dbReference>
<sequence length="590" mass="63627">MSRKKVKDKSIKSQTFVKGAMIMSLALIIVKLCGMIYKVALTRVYGIFGDELASFGTGLFNNAYEIYVPLFTLATAGFPIAVSRLISESNANKRYKDIRQIHKVSIPFFIVMGVIFSLLMFGGSFFYIRIIHSPYALPSMICLSPTIFFGCLVSIYRGYFEGMRNMTPTSVSEIIEGASKLIFGLTFAYLIMKFGLDSYESTGTVFGITFADKKSAIYTLVGFSVSGAVMGITIGSVLSFLYLLIKYKRVGGGITQAELDSSIDARSKNETFKVLIKTAIPIGLGALVMNISGTIDGLIIQNLISDLSTTHGSELAAQYPMYADAVTDGTIHTKLWGCYGTALTLMQLVTVITQAFGTTAMPMVTSAYAKGDRQQLKVAINRVLKLTCLVTFPCGIGLAVLADPIMEIVYGGNVAIVGGECLKIMGIAVLFMAGITPICSMLQGVGKVSTPVKLYSLAVIIKVVMNFALVSNVNVNIRGAATGTLVGFLVACVIAMYVLVKATGIRPNFSNAIIKPLVSAILCGGGAFLTYYLLGSRMNIYMATLISIVVAAIIYVLAIIILRTFDENDLGMIKNNEKLAKILAKLRVLK</sequence>
<dbReference type="PIRSF" id="PIRSF038958">
    <property type="entry name" value="PG_synth_SpoVB"/>
    <property type="match status" value="1"/>
</dbReference>
<feature type="transmembrane region" description="Helical" evidence="6">
    <location>
        <begin position="136"/>
        <end position="156"/>
    </location>
</feature>
<organism evidence="7 8">
    <name type="scientific">Ruminococcus bovis</name>
    <dbReference type="NCBI Taxonomy" id="2564099"/>
    <lineage>
        <taxon>Bacteria</taxon>
        <taxon>Bacillati</taxon>
        <taxon>Bacillota</taxon>
        <taxon>Clostridia</taxon>
        <taxon>Eubacteriales</taxon>
        <taxon>Oscillospiraceae</taxon>
        <taxon>Ruminococcus</taxon>
    </lineage>
</organism>
<keyword evidence="2" id="KW-1003">Cell membrane</keyword>
<evidence type="ECO:0000313" key="8">
    <source>
        <dbReference type="Proteomes" id="UP000301475"/>
    </source>
</evidence>
<dbReference type="PANTHER" id="PTHR30250:SF21">
    <property type="entry name" value="LIPID II FLIPPASE MURJ"/>
    <property type="match status" value="1"/>
</dbReference>
<protein>
    <submittedName>
        <fullName evidence="7">Polysaccharide biosynthesis protein</fullName>
    </submittedName>
</protein>
<dbReference type="InterPro" id="IPR002797">
    <property type="entry name" value="Polysacc_synth"/>
</dbReference>
<feature type="transmembrane region" description="Helical" evidence="6">
    <location>
        <begin position="512"/>
        <end position="534"/>
    </location>
</feature>
<name>A0A4P8XWX4_9FIRM</name>
<dbReference type="EMBL" id="CP039381">
    <property type="protein sequence ID" value="QCT07527.1"/>
    <property type="molecule type" value="Genomic_DNA"/>
</dbReference>
<evidence type="ECO:0000256" key="5">
    <source>
        <dbReference type="ARBA" id="ARBA00023136"/>
    </source>
</evidence>
<feature type="transmembrane region" description="Helical" evidence="6">
    <location>
        <begin position="454"/>
        <end position="473"/>
    </location>
</feature>